<gene>
    <name evidence="1" type="ORF">R1sor_027033</name>
</gene>
<dbReference type="Proteomes" id="UP001633002">
    <property type="component" value="Unassembled WGS sequence"/>
</dbReference>
<sequence>MVGELNGSWQVVGSSLAWSRLEAGDLEQSIFFVFGQAGSRYAGRCINGESEEEYCSRFCWNPPPKAAVLKHMLGSNRHIFPRKNYNIFATPTSKKEMKPHTELF</sequence>
<dbReference type="EMBL" id="JBJQOH010000008">
    <property type="protein sequence ID" value="KAL3677085.1"/>
    <property type="molecule type" value="Genomic_DNA"/>
</dbReference>
<organism evidence="1 2">
    <name type="scientific">Riccia sorocarpa</name>
    <dbReference type="NCBI Taxonomy" id="122646"/>
    <lineage>
        <taxon>Eukaryota</taxon>
        <taxon>Viridiplantae</taxon>
        <taxon>Streptophyta</taxon>
        <taxon>Embryophyta</taxon>
        <taxon>Marchantiophyta</taxon>
        <taxon>Marchantiopsida</taxon>
        <taxon>Marchantiidae</taxon>
        <taxon>Marchantiales</taxon>
        <taxon>Ricciaceae</taxon>
        <taxon>Riccia</taxon>
    </lineage>
</organism>
<dbReference type="AlphaFoldDB" id="A0ABD3GD41"/>
<comment type="caution">
    <text evidence="1">The sequence shown here is derived from an EMBL/GenBank/DDBJ whole genome shotgun (WGS) entry which is preliminary data.</text>
</comment>
<evidence type="ECO:0000313" key="2">
    <source>
        <dbReference type="Proteomes" id="UP001633002"/>
    </source>
</evidence>
<name>A0ABD3GD41_9MARC</name>
<reference evidence="1 2" key="1">
    <citation type="submission" date="2024-09" db="EMBL/GenBank/DDBJ databases">
        <title>Chromosome-scale assembly of Riccia sorocarpa.</title>
        <authorList>
            <person name="Paukszto L."/>
        </authorList>
    </citation>
    <scope>NUCLEOTIDE SEQUENCE [LARGE SCALE GENOMIC DNA]</scope>
    <source>
        <strain evidence="1">LP-2024</strain>
        <tissue evidence="1">Aerial parts of the thallus</tissue>
    </source>
</reference>
<proteinExistence type="predicted"/>
<accession>A0ABD3GD41</accession>
<evidence type="ECO:0000313" key="1">
    <source>
        <dbReference type="EMBL" id="KAL3677085.1"/>
    </source>
</evidence>
<protein>
    <submittedName>
        <fullName evidence="1">Uncharacterized protein</fullName>
    </submittedName>
</protein>
<keyword evidence="2" id="KW-1185">Reference proteome</keyword>